<gene>
    <name evidence="2" type="ORF">QG37_04838</name>
</gene>
<name>A0A0L0NW96_CANAR</name>
<evidence type="ECO:0000256" key="1">
    <source>
        <dbReference type="SAM" id="MobiDB-lite"/>
    </source>
</evidence>
<sequence length="73" mass="8041">MPKVDTVVELDSEDEELDSGAEELELELELEPELEEVSSSPLSNGHIAWVVVRSANKAHAFNHIELISKTLGN</sequence>
<reference evidence="3" key="1">
    <citation type="journal article" date="2015" name="BMC Genomics">
        <title>Draft genome of a commonly misdiagnosed multidrug resistant pathogen Candida auris.</title>
        <authorList>
            <person name="Chatterjee S."/>
            <person name="Alampalli S.V."/>
            <person name="Nageshan R.K."/>
            <person name="Chettiar S.T."/>
            <person name="Joshi S."/>
            <person name="Tatu U.S."/>
        </authorList>
    </citation>
    <scope>NUCLEOTIDE SEQUENCE [LARGE SCALE GENOMIC DNA]</scope>
    <source>
        <strain evidence="3">6684</strain>
    </source>
</reference>
<feature type="compositionally biased region" description="Acidic residues" evidence="1">
    <location>
        <begin position="8"/>
        <end position="22"/>
    </location>
</feature>
<organism evidence="2 3">
    <name type="scientific">Candidozyma auris</name>
    <name type="common">Yeast</name>
    <name type="synonym">Candida auris</name>
    <dbReference type="NCBI Taxonomy" id="498019"/>
    <lineage>
        <taxon>Eukaryota</taxon>
        <taxon>Fungi</taxon>
        <taxon>Dikarya</taxon>
        <taxon>Ascomycota</taxon>
        <taxon>Saccharomycotina</taxon>
        <taxon>Pichiomycetes</taxon>
        <taxon>Metschnikowiaceae</taxon>
        <taxon>Candidozyma</taxon>
    </lineage>
</organism>
<accession>A0A0L0NW96</accession>
<dbReference type="EMBL" id="LGST01000033">
    <property type="protein sequence ID" value="KND98309.1"/>
    <property type="molecule type" value="Genomic_DNA"/>
</dbReference>
<dbReference type="AlphaFoldDB" id="A0A0L0NW96"/>
<proteinExistence type="predicted"/>
<feature type="region of interest" description="Disordered" evidence="1">
    <location>
        <begin position="1"/>
        <end position="22"/>
    </location>
</feature>
<protein>
    <submittedName>
        <fullName evidence="2">Uncharacterized protein</fullName>
    </submittedName>
</protein>
<evidence type="ECO:0000313" key="2">
    <source>
        <dbReference type="EMBL" id="KND98309.1"/>
    </source>
</evidence>
<dbReference type="Proteomes" id="UP000037122">
    <property type="component" value="Unassembled WGS sequence"/>
</dbReference>
<evidence type="ECO:0000313" key="3">
    <source>
        <dbReference type="Proteomes" id="UP000037122"/>
    </source>
</evidence>
<comment type="caution">
    <text evidence="2">The sequence shown here is derived from an EMBL/GenBank/DDBJ whole genome shotgun (WGS) entry which is preliminary data.</text>
</comment>